<protein>
    <submittedName>
        <fullName evidence="2">Glyoxalase/bleomycin resistance protein/dioxygenase</fullName>
    </submittedName>
</protein>
<dbReference type="PROSITE" id="PS51819">
    <property type="entry name" value="VOC"/>
    <property type="match status" value="1"/>
</dbReference>
<accession>A0A085TTP9</accession>
<dbReference type="eggNOG" id="COG0346">
    <property type="taxonomic scope" value="Bacteria"/>
</dbReference>
<evidence type="ECO:0000313" key="2">
    <source>
        <dbReference type="EMBL" id="KFE34096.1"/>
    </source>
</evidence>
<keyword evidence="3" id="KW-1185">Reference proteome</keyword>
<comment type="caution">
    <text evidence="2">The sequence shown here is derived from an EMBL/GenBank/DDBJ whole genome shotgun (WGS) entry which is preliminary data.</text>
</comment>
<reference evidence="3" key="1">
    <citation type="submission" date="2013-04" db="EMBL/GenBank/DDBJ databases">
        <title>Thioclava sp. 13D2W-2 Genome Sequencing.</title>
        <authorList>
            <person name="Lai Q."/>
            <person name="Li G."/>
            <person name="Shao Z."/>
        </authorList>
    </citation>
    <scope>NUCLEOTIDE SEQUENCE [LARGE SCALE GENOMIC DNA]</scope>
    <source>
        <strain evidence="3">13D2W-2</strain>
    </source>
</reference>
<dbReference type="Gene3D" id="3.10.180.10">
    <property type="entry name" value="2,3-Dihydroxybiphenyl 1,2-Dioxygenase, domain 1"/>
    <property type="match status" value="1"/>
</dbReference>
<sequence>MAASLGRLVIYTSKIDKMADFYARYFGFSVLRAGGDRIVELIAQTPSISLLLHPAAAKQKEGQVLVKLVFDVEDVSAFCEAAMADGLDFGKIHKADGYEFANAKDPSKNSIQVSSRAFRE</sequence>
<dbReference type="AlphaFoldDB" id="A0A085TTP9"/>
<dbReference type="InterPro" id="IPR037523">
    <property type="entry name" value="VOC_core"/>
</dbReference>
<dbReference type="STRING" id="1317124.DW2_15290"/>
<dbReference type="InterPro" id="IPR004360">
    <property type="entry name" value="Glyas_Fos-R_dOase_dom"/>
</dbReference>
<evidence type="ECO:0000313" key="3">
    <source>
        <dbReference type="Proteomes" id="UP000028607"/>
    </source>
</evidence>
<evidence type="ECO:0000259" key="1">
    <source>
        <dbReference type="PROSITE" id="PS51819"/>
    </source>
</evidence>
<feature type="domain" description="VOC" evidence="1">
    <location>
        <begin position="4"/>
        <end position="116"/>
    </location>
</feature>
<dbReference type="InterPro" id="IPR029068">
    <property type="entry name" value="Glyas_Bleomycin-R_OHBP_Dase"/>
</dbReference>
<dbReference type="Proteomes" id="UP000028607">
    <property type="component" value="Unassembled WGS sequence"/>
</dbReference>
<dbReference type="GO" id="GO:0051213">
    <property type="term" value="F:dioxygenase activity"/>
    <property type="evidence" value="ECO:0007669"/>
    <property type="project" value="UniProtKB-KW"/>
</dbReference>
<organism evidence="2 3">
    <name type="scientific">Thioclava atlantica</name>
    <dbReference type="NCBI Taxonomy" id="1317124"/>
    <lineage>
        <taxon>Bacteria</taxon>
        <taxon>Pseudomonadati</taxon>
        <taxon>Pseudomonadota</taxon>
        <taxon>Alphaproteobacteria</taxon>
        <taxon>Rhodobacterales</taxon>
        <taxon>Paracoccaceae</taxon>
        <taxon>Thioclava</taxon>
    </lineage>
</organism>
<gene>
    <name evidence="2" type="ORF">DW2_15290</name>
</gene>
<proteinExistence type="predicted"/>
<dbReference type="PATRIC" id="fig|1317124.6.peg.3074"/>
<keyword evidence="2" id="KW-0223">Dioxygenase</keyword>
<dbReference type="Pfam" id="PF00903">
    <property type="entry name" value="Glyoxalase"/>
    <property type="match status" value="1"/>
</dbReference>
<dbReference type="OrthoDB" id="7849747at2"/>
<name>A0A085TTP9_9RHOB</name>
<reference evidence="2 3" key="2">
    <citation type="journal article" date="2015" name="Antonie Van Leeuwenhoek">
        <title>Thioclava indica sp. nov., isolated from surface seawater of the Indian Ocean.</title>
        <authorList>
            <person name="Liu Y."/>
            <person name="Lai Q."/>
            <person name="Du J."/>
            <person name="Xu H."/>
            <person name="Jiang L."/>
            <person name="Shao Z."/>
        </authorList>
    </citation>
    <scope>NUCLEOTIDE SEQUENCE [LARGE SCALE GENOMIC DNA]</scope>
    <source>
        <strain evidence="2 3">13D2W-2</strain>
    </source>
</reference>
<dbReference type="EMBL" id="AQRC01000013">
    <property type="protein sequence ID" value="KFE34096.1"/>
    <property type="molecule type" value="Genomic_DNA"/>
</dbReference>
<dbReference type="RefSeq" id="WP_038147918.1">
    <property type="nucleotide sequence ID" value="NZ_AQRC01000013.1"/>
</dbReference>
<dbReference type="SUPFAM" id="SSF54593">
    <property type="entry name" value="Glyoxalase/Bleomycin resistance protein/Dihydroxybiphenyl dioxygenase"/>
    <property type="match status" value="1"/>
</dbReference>
<keyword evidence="2" id="KW-0560">Oxidoreductase</keyword>